<dbReference type="AlphaFoldDB" id="A0A7S0NBL4"/>
<name>A0A7S0NBL4_9CHLO</name>
<feature type="chain" id="PRO_5031074423" evidence="3">
    <location>
        <begin position="25"/>
        <end position="297"/>
    </location>
</feature>
<evidence type="ECO:0000256" key="3">
    <source>
        <dbReference type="SAM" id="SignalP"/>
    </source>
</evidence>
<gene>
    <name evidence="4" type="ORF">CLEI1391_LOCUS846</name>
</gene>
<evidence type="ECO:0000256" key="2">
    <source>
        <dbReference type="SAM" id="Phobius"/>
    </source>
</evidence>
<proteinExistence type="predicted"/>
<feature type="compositionally biased region" description="Polar residues" evidence="1">
    <location>
        <begin position="220"/>
        <end position="234"/>
    </location>
</feature>
<feature type="compositionally biased region" description="Polar residues" evidence="1">
    <location>
        <begin position="288"/>
        <end position="297"/>
    </location>
</feature>
<feature type="signal peptide" evidence="3">
    <location>
        <begin position="1"/>
        <end position="24"/>
    </location>
</feature>
<feature type="compositionally biased region" description="Polar residues" evidence="1">
    <location>
        <begin position="245"/>
        <end position="257"/>
    </location>
</feature>
<organism evidence="4">
    <name type="scientific">Chlamydomonas leiostraca</name>
    <dbReference type="NCBI Taxonomy" id="1034604"/>
    <lineage>
        <taxon>Eukaryota</taxon>
        <taxon>Viridiplantae</taxon>
        <taxon>Chlorophyta</taxon>
        <taxon>core chlorophytes</taxon>
        <taxon>Chlorophyceae</taxon>
        <taxon>CS clade</taxon>
        <taxon>Chlamydomonadales</taxon>
        <taxon>Chlamydomonadaceae</taxon>
        <taxon>Chlamydomonas</taxon>
    </lineage>
</organism>
<keyword evidence="2" id="KW-0472">Membrane</keyword>
<reference evidence="4" key="1">
    <citation type="submission" date="2021-01" db="EMBL/GenBank/DDBJ databases">
        <authorList>
            <person name="Corre E."/>
            <person name="Pelletier E."/>
            <person name="Niang G."/>
            <person name="Scheremetjew M."/>
            <person name="Finn R."/>
            <person name="Kale V."/>
            <person name="Holt S."/>
            <person name="Cochrane G."/>
            <person name="Meng A."/>
            <person name="Brown T."/>
            <person name="Cohen L."/>
        </authorList>
    </citation>
    <scope>NUCLEOTIDE SEQUENCE</scope>
    <source>
        <strain evidence="4">SAG 11-49</strain>
    </source>
</reference>
<dbReference type="EMBL" id="HBFB01001670">
    <property type="protein sequence ID" value="CAD8664109.1"/>
    <property type="molecule type" value="Transcribed_RNA"/>
</dbReference>
<accession>A0A7S0NBL4</accession>
<evidence type="ECO:0000313" key="4">
    <source>
        <dbReference type="EMBL" id="CAD8664109.1"/>
    </source>
</evidence>
<sequence length="297" mass="32321">MHSLQIWAAGCTLLVAVLLGSASAVSWKLSKSISSELPTWIGYPPDEPDCTKLGICTSYNFSLPAATLWYWCNGWSTKHRTQYWFNATGANVTTLLMRERDLRGCALRNLTNIKACQQVDLSMVDTKTSGYLRIFGMSFVDPACFLVANNEKSKNATVSIQMWQYFDSRRYYGTVFSVLFAVLLICATLANTGYTCWYHITKSNHNHELHKPAPVATPSPMDTASVTDTDSQATGMPPTYKGSVSARSAQHSPSESVHGQAGAGGSGGPQMRRSTSGGLISKLKALVSSDNKGGHQQ</sequence>
<keyword evidence="2" id="KW-0812">Transmembrane</keyword>
<keyword evidence="3" id="KW-0732">Signal</keyword>
<protein>
    <submittedName>
        <fullName evidence="4">Uncharacterized protein</fullName>
    </submittedName>
</protein>
<feature type="transmembrane region" description="Helical" evidence="2">
    <location>
        <begin position="171"/>
        <end position="194"/>
    </location>
</feature>
<feature type="region of interest" description="Disordered" evidence="1">
    <location>
        <begin position="209"/>
        <end position="297"/>
    </location>
</feature>
<keyword evidence="2" id="KW-1133">Transmembrane helix</keyword>
<evidence type="ECO:0000256" key="1">
    <source>
        <dbReference type="SAM" id="MobiDB-lite"/>
    </source>
</evidence>